<dbReference type="PANTHER" id="PTHR23079">
    <property type="entry name" value="RNA-DEPENDENT RNA POLYMERASE"/>
    <property type="match status" value="1"/>
</dbReference>
<evidence type="ECO:0000313" key="5">
    <source>
        <dbReference type="Proteomes" id="UP000799118"/>
    </source>
</evidence>
<dbReference type="EMBL" id="ML769420">
    <property type="protein sequence ID" value="KAE9404003.1"/>
    <property type="molecule type" value="Genomic_DNA"/>
</dbReference>
<comment type="similarity">
    <text evidence="1">Belongs to the RdRP family.</text>
</comment>
<dbReference type="Proteomes" id="UP000799118">
    <property type="component" value="Unassembled WGS sequence"/>
</dbReference>
<evidence type="ECO:0000256" key="1">
    <source>
        <dbReference type="RuleBase" id="RU363098"/>
    </source>
</evidence>
<dbReference type="PANTHER" id="PTHR23079:SF55">
    <property type="entry name" value="RNA-DIRECTED RNA POLYMERASE"/>
    <property type="match status" value="1"/>
</dbReference>
<keyword evidence="1" id="KW-0548">Nucleotidyltransferase</keyword>
<sequence>MEISMKNIPRDSTKYDLIRRLAYIFHGPGYNHHQPQINFEVYLYKESHRLGMGALTLPDIVIAERFLQEYGTQDSPKHCVLGGTRIKFSRSRKKPKQDIIEKLTRLPYKDPDIAEQEEQRRNRAKAGVVNIRQIQFGWFARDSVISIEWEHTCSPTGQLTFNLEGPPEILITTRAYDLPEPGFAVIRFPLSLIRYISVHHHSPSPQEDPEHFIYFNLYHPPSFEIEKDTLIPTSNERCSHLPLSGHETVAPYTSEIIRLPDTYDQPIERRNIFTQAAIDRVADFVCELDWHVAFQVEKLVRWQRVDVQEMVSLIPEIRSLIRLRGSEYAANVLRHFPTKLKNWDGESEDGERYSSIEHCFTEATKSYANSIAEDSDPELSRIASLSKDESLFNSYHVTITPTSYFPGGPFTDRSNSVIRWFDSSQHDHFLKVCFADEGTQKYRYDRNIDGDAYIRSRFGKYLFNGITIAGRKFNFLAYTQSSLKEHTVWFLKPFTVPAKNLKFKDLRTDSVEIDSLFILKQIGTQSFEGNLRRCPALYGARISQAFTASNASTIEVEETLLIDDIVTTDGKYNYTDGVGTMSKEFALQVWTELKATKRRTRNRIDPTIPAFQIRFGGSKGMLSVDYKLKGNVICVRPSMRKFASLTSTIEVVESFDRPRKVLLNRPLVMLLEGLGIPIQAFKNLQDKAIGQTCRATESLSTAARLLESFGLGNAFRLTSVLVWVSRLELKHHTRIPIEDAWNLVGVADVHGFLEEGQVYAAVKPVNGPVQYLSGEVLVTRSPVIHPGDVQLARAIGKPPPGSCFEHEPLINTVVFSTKGSRPMPSMLGGGDLDGDTYNVIPLNLHPDLRPKFFAPPADYSGPQRKLVNQDCTLDDVTEFIIEYINSDLVGLIATRWLMIADQSQEGIFDRDCEKLAELHSSAVDYPKTGYPVDPETIPKLHFQQQPDWYAPETVDPSSSRFYESKRAIGVLAREITLQDMGSNIQVPRSEQQDGLYRLLQKRLCDLEISIQDIEQDTKSDIFQIYQNYISNFEGLSTAYTLSSETALSEEEVILGTIAAKISNIKRRKVKMAELRNHTHTFINDMIYDLTAEDDLENIERAWSAYDLARKQVLQGTFGARSFQYIALGLLLGSLKELEEGEEGDGGTTGLKRKRSAESRLDWKRHRYTTTQRYNLNEDEYEEDVEDVGGTNVE</sequence>
<protein>
    <recommendedName>
        <fullName evidence="1">RNA-dependent RNA polymerase</fullName>
        <ecNumber evidence="1">2.7.7.48</ecNumber>
    </recommendedName>
</protein>
<dbReference type="AlphaFoldDB" id="A0A6A4I211"/>
<feature type="region of interest" description="Disordered" evidence="2">
    <location>
        <begin position="1173"/>
        <end position="1193"/>
    </location>
</feature>
<feature type="domain" description="RDRP core" evidence="3">
    <location>
        <begin position="399"/>
        <end position="975"/>
    </location>
</feature>
<organism evidence="4 5">
    <name type="scientific">Gymnopus androsaceus JB14</name>
    <dbReference type="NCBI Taxonomy" id="1447944"/>
    <lineage>
        <taxon>Eukaryota</taxon>
        <taxon>Fungi</taxon>
        <taxon>Dikarya</taxon>
        <taxon>Basidiomycota</taxon>
        <taxon>Agaricomycotina</taxon>
        <taxon>Agaricomycetes</taxon>
        <taxon>Agaricomycetidae</taxon>
        <taxon>Agaricales</taxon>
        <taxon>Marasmiineae</taxon>
        <taxon>Omphalotaceae</taxon>
        <taxon>Gymnopus</taxon>
    </lineage>
</organism>
<accession>A0A6A4I211</accession>
<keyword evidence="1" id="KW-0696">RNA-directed RNA polymerase</keyword>
<comment type="catalytic activity">
    <reaction evidence="1">
        <text>RNA(n) + a ribonucleoside 5'-triphosphate = RNA(n+1) + diphosphate</text>
        <dbReference type="Rhea" id="RHEA:21248"/>
        <dbReference type="Rhea" id="RHEA-COMP:14527"/>
        <dbReference type="Rhea" id="RHEA-COMP:17342"/>
        <dbReference type="ChEBI" id="CHEBI:33019"/>
        <dbReference type="ChEBI" id="CHEBI:61557"/>
        <dbReference type="ChEBI" id="CHEBI:140395"/>
        <dbReference type="EC" id="2.7.7.48"/>
    </reaction>
</comment>
<dbReference type="EC" id="2.7.7.48" evidence="1"/>
<keyword evidence="1" id="KW-0694">RNA-binding</keyword>
<proteinExistence type="inferred from homology"/>
<dbReference type="GO" id="GO:0003968">
    <property type="term" value="F:RNA-directed RNA polymerase activity"/>
    <property type="evidence" value="ECO:0007669"/>
    <property type="project" value="UniProtKB-KW"/>
</dbReference>
<evidence type="ECO:0000259" key="3">
    <source>
        <dbReference type="Pfam" id="PF05183"/>
    </source>
</evidence>
<name>A0A6A4I211_9AGAR</name>
<reference evidence="4" key="1">
    <citation type="journal article" date="2019" name="Environ. Microbiol.">
        <title>Fungal ecological strategies reflected in gene transcription - a case study of two litter decomposers.</title>
        <authorList>
            <person name="Barbi F."/>
            <person name="Kohler A."/>
            <person name="Barry K."/>
            <person name="Baskaran P."/>
            <person name="Daum C."/>
            <person name="Fauchery L."/>
            <person name="Ihrmark K."/>
            <person name="Kuo A."/>
            <person name="LaButti K."/>
            <person name="Lipzen A."/>
            <person name="Morin E."/>
            <person name="Grigoriev I.V."/>
            <person name="Henrissat B."/>
            <person name="Lindahl B."/>
            <person name="Martin F."/>
        </authorList>
    </citation>
    <scope>NUCLEOTIDE SEQUENCE</scope>
    <source>
        <strain evidence="4">JB14</strain>
    </source>
</reference>
<keyword evidence="1" id="KW-0808">Transferase</keyword>
<feature type="compositionally biased region" description="Acidic residues" evidence="2">
    <location>
        <begin position="1176"/>
        <end position="1186"/>
    </location>
</feature>
<gene>
    <name evidence="4" type="ORF">BT96DRAFT_1075395</name>
</gene>
<dbReference type="InterPro" id="IPR057596">
    <property type="entry name" value="RDRP_core"/>
</dbReference>
<evidence type="ECO:0000313" key="4">
    <source>
        <dbReference type="EMBL" id="KAE9404003.1"/>
    </source>
</evidence>
<dbReference type="GO" id="GO:0031380">
    <property type="term" value="C:nuclear RNA-directed RNA polymerase complex"/>
    <property type="evidence" value="ECO:0007669"/>
    <property type="project" value="TreeGrafter"/>
</dbReference>
<dbReference type="Pfam" id="PF05183">
    <property type="entry name" value="RdRP"/>
    <property type="match status" value="1"/>
</dbReference>
<evidence type="ECO:0000256" key="2">
    <source>
        <dbReference type="SAM" id="MobiDB-lite"/>
    </source>
</evidence>
<dbReference type="GO" id="GO:0003723">
    <property type="term" value="F:RNA binding"/>
    <property type="evidence" value="ECO:0007669"/>
    <property type="project" value="UniProtKB-KW"/>
</dbReference>
<feature type="region of interest" description="Disordered" evidence="2">
    <location>
        <begin position="1139"/>
        <end position="1158"/>
    </location>
</feature>
<dbReference type="GO" id="GO:0030422">
    <property type="term" value="P:siRNA processing"/>
    <property type="evidence" value="ECO:0007669"/>
    <property type="project" value="TreeGrafter"/>
</dbReference>
<dbReference type="InterPro" id="IPR007855">
    <property type="entry name" value="RDRP"/>
</dbReference>
<keyword evidence="5" id="KW-1185">Reference proteome</keyword>
<dbReference type="OrthoDB" id="6513042at2759"/>